<organism evidence="2 3">
    <name type="scientific">Quillaja saponaria</name>
    <name type="common">Soap bark tree</name>
    <dbReference type="NCBI Taxonomy" id="32244"/>
    <lineage>
        <taxon>Eukaryota</taxon>
        <taxon>Viridiplantae</taxon>
        <taxon>Streptophyta</taxon>
        <taxon>Embryophyta</taxon>
        <taxon>Tracheophyta</taxon>
        <taxon>Spermatophyta</taxon>
        <taxon>Magnoliopsida</taxon>
        <taxon>eudicotyledons</taxon>
        <taxon>Gunneridae</taxon>
        <taxon>Pentapetalae</taxon>
        <taxon>rosids</taxon>
        <taxon>fabids</taxon>
        <taxon>Fabales</taxon>
        <taxon>Quillajaceae</taxon>
        <taxon>Quillaja</taxon>
    </lineage>
</organism>
<dbReference type="KEGG" id="qsa:O6P43_006001"/>
<dbReference type="InterPro" id="IPR006571">
    <property type="entry name" value="TLDc_dom"/>
</dbReference>
<dbReference type="SUPFAM" id="SSF47473">
    <property type="entry name" value="EF-hand"/>
    <property type="match status" value="1"/>
</dbReference>
<evidence type="ECO:0000313" key="3">
    <source>
        <dbReference type="Proteomes" id="UP001163823"/>
    </source>
</evidence>
<proteinExistence type="predicted"/>
<keyword evidence="3" id="KW-1185">Reference proteome</keyword>
<dbReference type="Gene3D" id="1.10.238.10">
    <property type="entry name" value="EF-hand"/>
    <property type="match status" value="1"/>
</dbReference>
<feature type="domain" description="TLDc" evidence="1">
    <location>
        <begin position="216"/>
        <end position="384"/>
    </location>
</feature>
<name>A0AAD7Q7C4_QUISA</name>
<dbReference type="EMBL" id="JARAOO010000003">
    <property type="protein sequence ID" value="KAJ7976184.1"/>
    <property type="molecule type" value="Genomic_DNA"/>
</dbReference>
<dbReference type="PROSITE" id="PS51886">
    <property type="entry name" value="TLDC"/>
    <property type="match status" value="1"/>
</dbReference>
<dbReference type="Proteomes" id="UP001163823">
    <property type="component" value="Chromosome 3"/>
</dbReference>
<evidence type="ECO:0000313" key="2">
    <source>
        <dbReference type="EMBL" id="KAJ7976184.1"/>
    </source>
</evidence>
<dbReference type="PANTHER" id="PTHR23354:SF95">
    <property type="entry name" value="CALCIUM-BINDING EF-HAND FAMILY PROTEIN-RELATED"/>
    <property type="match status" value="1"/>
</dbReference>
<protein>
    <submittedName>
        <fullName evidence="2">TLD domain-containing protein 1</fullName>
    </submittedName>
</protein>
<sequence>MGNAQSPPTDPRYASASRAFTPKDLEGLRSVFNSLSAQSQSNGRYISPSVFQAYFGLHGPLGERMFDLVTQQRKDQQLTFEDLVIAKGTYEKGTKDEIEEFIFHLVDVTGDDTVRKSDLEAVLIAIFDTIFYQDSEVRSSSHGGIVNIFLNAANFSKHDQGSTEKSMSFEDFRSWCAFLPSVRKFLGSLLMPPDSGRLGSQVPRLLHSENIDSNIILLRNEYAWHIGGALSQQELEEWKLLYHSALNGLSFNTFLGNILNEEGPTVLIIKDKEGYIYGGYASQPWERHADYYGDMKSFLFQIYPRASIFRPTGANNNLQWCAVNFTSEEIPNGIGFGGQINHCGLFLSASFDQGHTFSSTTFGSPSLSKTNRICPEVIECWGVVQRAAQIKTDTVKGSVLDRYKEDRNMLKMVGLANSSE</sequence>
<comment type="caution">
    <text evidence="2">The sequence shown here is derived from an EMBL/GenBank/DDBJ whole genome shotgun (WGS) entry which is preliminary data.</text>
</comment>
<dbReference type="PANTHER" id="PTHR23354">
    <property type="entry name" value="NUCLEOLAR PROTEIN 7/ESTROGEN RECEPTOR COACTIVATOR-RELATED"/>
    <property type="match status" value="1"/>
</dbReference>
<dbReference type="AlphaFoldDB" id="A0AAD7Q7C4"/>
<evidence type="ECO:0000259" key="1">
    <source>
        <dbReference type="PROSITE" id="PS51886"/>
    </source>
</evidence>
<dbReference type="InterPro" id="IPR011992">
    <property type="entry name" value="EF-hand-dom_pair"/>
</dbReference>
<reference evidence="2" key="1">
    <citation type="journal article" date="2023" name="Science">
        <title>Elucidation of the pathway for biosynthesis of saponin adjuvants from the soapbark tree.</title>
        <authorList>
            <person name="Reed J."/>
            <person name="Orme A."/>
            <person name="El-Demerdash A."/>
            <person name="Owen C."/>
            <person name="Martin L.B.B."/>
            <person name="Misra R.C."/>
            <person name="Kikuchi S."/>
            <person name="Rejzek M."/>
            <person name="Martin A.C."/>
            <person name="Harkess A."/>
            <person name="Leebens-Mack J."/>
            <person name="Louveau T."/>
            <person name="Stephenson M.J."/>
            <person name="Osbourn A."/>
        </authorList>
    </citation>
    <scope>NUCLEOTIDE SEQUENCE</scope>
    <source>
        <strain evidence="2">S10</strain>
    </source>
</reference>
<accession>A0AAD7Q7C4</accession>
<gene>
    <name evidence="2" type="ORF">O6P43_006001</name>
</gene>
<dbReference type="SMART" id="SM00584">
    <property type="entry name" value="TLDc"/>
    <property type="match status" value="1"/>
</dbReference>
<dbReference type="Pfam" id="PF07534">
    <property type="entry name" value="TLD"/>
    <property type="match status" value="1"/>
</dbReference>